<sequence length="480" mass="53286">MSLKDEKISFSDQISSRLHRWVQRTTSKVRNEKERGQSVTVTREENEDVIKGGEVDIKKCSPRENFAKRSRESRSYEELEKALKDLINNCVTSSSVVQERSLTTHDNTNINITRENNNNTQLAPTTNTNNDFGTEFNDQFAASKNVEKVESPSGSDSLQETQKKSLGTSTESHSRTNNVDAPPQCQSKQNDVDEKLTEGKGKESLGIQNENDTSLFSSEKQEGTSEHEKRCNDDFNNFSKPDNCEINISLSNVNRGLNTPIDRSSLKTPSSQSLARKPPLRRIQSEGDALELKLCFKNNDVTEFAATCIRHAQKKRFSDTTPDRSVGNTCMLSKNNSDDVLAPNGKGSAGMLEHAQTIPEITLDELDSKTRTKTEQIPLSDRPSSLSFPLETLIGKNNASSFKNIISRRSPSSPPRSVPSPPRSVPSSSLSAPSSSRSTPSPKFRRFPCQPVFYVPSESRPVTNSTRSGSIGEQSKEYLI</sequence>
<dbReference type="EMBL" id="CACRXK020004084">
    <property type="protein sequence ID" value="CAB4001427.1"/>
    <property type="molecule type" value="Genomic_DNA"/>
</dbReference>
<evidence type="ECO:0000256" key="1">
    <source>
        <dbReference type="SAM" id="MobiDB-lite"/>
    </source>
</evidence>
<evidence type="ECO:0000313" key="3">
    <source>
        <dbReference type="Proteomes" id="UP001152795"/>
    </source>
</evidence>
<name>A0A6S7HDU6_PARCT</name>
<feature type="region of interest" description="Disordered" evidence="1">
    <location>
        <begin position="107"/>
        <end position="236"/>
    </location>
</feature>
<keyword evidence="3" id="KW-1185">Reference proteome</keyword>
<feature type="compositionally biased region" description="Low complexity" evidence="1">
    <location>
        <begin position="425"/>
        <end position="442"/>
    </location>
</feature>
<dbReference type="AlphaFoldDB" id="A0A6S7HDU6"/>
<feature type="region of interest" description="Disordered" evidence="1">
    <location>
        <begin position="364"/>
        <end position="480"/>
    </location>
</feature>
<feature type="compositionally biased region" description="Polar residues" evidence="1">
    <location>
        <begin position="460"/>
        <end position="473"/>
    </location>
</feature>
<feature type="compositionally biased region" description="Polar residues" evidence="1">
    <location>
        <begin position="121"/>
        <end position="142"/>
    </location>
</feature>
<organism evidence="2 3">
    <name type="scientific">Paramuricea clavata</name>
    <name type="common">Red gorgonian</name>
    <name type="synonym">Violescent sea-whip</name>
    <dbReference type="NCBI Taxonomy" id="317549"/>
    <lineage>
        <taxon>Eukaryota</taxon>
        <taxon>Metazoa</taxon>
        <taxon>Cnidaria</taxon>
        <taxon>Anthozoa</taxon>
        <taxon>Octocorallia</taxon>
        <taxon>Malacalcyonacea</taxon>
        <taxon>Plexauridae</taxon>
        <taxon>Paramuricea</taxon>
    </lineage>
</organism>
<feature type="compositionally biased region" description="Basic and acidic residues" evidence="1">
    <location>
        <begin position="219"/>
        <end position="233"/>
    </location>
</feature>
<protein>
    <submittedName>
        <fullName evidence="2">Uncharacterized protein</fullName>
    </submittedName>
</protein>
<feature type="compositionally biased region" description="Polar residues" evidence="1">
    <location>
        <begin position="206"/>
        <end position="218"/>
    </location>
</feature>
<feature type="compositionally biased region" description="Polar residues" evidence="1">
    <location>
        <begin position="395"/>
        <end position="404"/>
    </location>
</feature>
<comment type="caution">
    <text evidence="2">The sequence shown here is derived from an EMBL/GenBank/DDBJ whole genome shotgun (WGS) entry which is preliminary data.</text>
</comment>
<feature type="compositionally biased region" description="Low complexity" evidence="1">
    <location>
        <begin position="107"/>
        <end position="120"/>
    </location>
</feature>
<evidence type="ECO:0000313" key="2">
    <source>
        <dbReference type="EMBL" id="CAB4001427.1"/>
    </source>
</evidence>
<reference evidence="2" key="1">
    <citation type="submission" date="2020-04" db="EMBL/GenBank/DDBJ databases">
        <authorList>
            <person name="Alioto T."/>
            <person name="Alioto T."/>
            <person name="Gomez Garrido J."/>
        </authorList>
    </citation>
    <scope>NUCLEOTIDE SEQUENCE</scope>
    <source>
        <strain evidence="2">A484AB</strain>
    </source>
</reference>
<feature type="compositionally biased region" description="Basic and acidic residues" evidence="1">
    <location>
        <begin position="190"/>
        <end position="203"/>
    </location>
</feature>
<proteinExistence type="predicted"/>
<feature type="compositionally biased region" description="Polar residues" evidence="1">
    <location>
        <begin position="152"/>
        <end position="189"/>
    </location>
</feature>
<accession>A0A6S7HDU6</accession>
<dbReference type="Proteomes" id="UP001152795">
    <property type="component" value="Unassembled WGS sequence"/>
</dbReference>
<feature type="compositionally biased region" description="Pro residues" evidence="1">
    <location>
        <begin position="412"/>
        <end position="424"/>
    </location>
</feature>
<gene>
    <name evidence="2" type="ORF">PACLA_8A033624</name>
</gene>
<dbReference type="OrthoDB" id="10554114at2759"/>
<feature type="region of interest" description="Disordered" evidence="1">
    <location>
        <begin position="258"/>
        <end position="280"/>
    </location>
</feature>